<evidence type="ECO:0000256" key="5">
    <source>
        <dbReference type="ARBA" id="ARBA00023170"/>
    </source>
</evidence>
<keyword evidence="10" id="KW-1185">Reference proteome</keyword>
<dbReference type="SUPFAM" id="SSF53822">
    <property type="entry name" value="Periplasmic binding protein-like I"/>
    <property type="match status" value="1"/>
</dbReference>
<dbReference type="EMBL" id="OU893349">
    <property type="protein sequence ID" value="CAG9788014.1"/>
    <property type="molecule type" value="Genomic_DNA"/>
</dbReference>
<dbReference type="PANTHER" id="PTHR24060">
    <property type="entry name" value="METABOTROPIC GLUTAMATE RECEPTOR"/>
    <property type="match status" value="1"/>
</dbReference>
<evidence type="ECO:0000256" key="7">
    <source>
        <dbReference type="SAM" id="SignalP"/>
    </source>
</evidence>
<dbReference type="InterPro" id="IPR050726">
    <property type="entry name" value="mGluR"/>
</dbReference>
<dbReference type="GO" id="GO:0016020">
    <property type="term" value="C:membrane"/>
    <property type="evidence" value="ECO:0007669"/>
    <property type="project" value="UniProtKB-SubCell"/>
</dbReference>
<evidence type="ECO:0000313" key="9">
    <source>
        <dbReference type="EMBL" id="CAG9788014.1"/>
    </source>
</evidence>
<evidence type="ECO:0000313" key="10">
    <source>
        <dbReference type="Proteomes" id="UP001153714"/>
    </source>
</evidence>
<dbReference type="Pfam" id="PF01094">
    <property type="entry name" value="ANF_receptor"/>
    <property type="match status" value="1"/>
</dbReference>
<keyword evidence="4" id="KW-0472">Membrane</keyword>
<keyword evidence="2" id="KW-0812">Transmembrane</keyword>
<evidence type="ECO:0000256" key="3">
    <source>
        <dbReference type="ARBA" id="ARBA00022989"/>
    </source>
</evidence>
<feature type="chain" id="PRO_5040129456" description="Receptor ligand binding region domain-containing protein" evidence="7">
    <location>
        <begin position="27"/>
        <end position="188"/>
    </location>
</feature>
<keyword evidence="6" id="KW-0325">Glycoprotein</keyword>
<evidence type="ECO:0000256" key="1">
    <source>
        <dbReference type="ARBA" id="ARBA00004141"/>
    </source>
</evidence>
<evidence type="ECO:0000256" key="4">
    <source>
        <dbReference type="ARBA" id="ARBA00023136"/>
    </source>
</evidence>
<dbReference type="InterPro" id="IPR000337">
    <property type="entry name" value="GPCR_3"/>
</dbReference>
<dbReference type="InterPro" id="IPR028082">
    <property type="entry name" value="Peripla_BP_I"/>
</dbReference>
<gene>
    <name evidence="9" type="ORF">DIATSA_LOCUS5856</name>
</gene>
<dbReference type="AlphaFoldDB" id="A0A9N9WEX3"/>
<dbReference type="PRINTS" id="PR00248">
    <property type="entry name" value="GPCRMGR"/>
</dbReference>
<comment type="subcellular location">
    <subcellularLocation>
        <location evidence="1">Membrane</location>
        <topology evidence="1">Multi-pass membrane protein</topology>
    </subcellularLocation>
</comment>
<sequence length="188" mass="19036">MAARVTGALAAVAAVAAVMLADTATATNSGERALVVGEVRFGALFAVHGAPVEARAGSRCGAVREHYGIQRVEATLLALDAINADASLLQGVALGAELRDSCWAPPTALRQTIDLVRDAITPAETADDADHTRNQISANCSQGPGTLGGSRSISSGRAPLLGVLGPGASSAAMQVQNLLQLFSIPQVV</sequence>
<reference evidence="9" key="1">
    <citation type="submission" date="2021-12" db="EMBL/GenBank/DDBJ databases">
        <authorList>
            <person name="King R."/>
        </authorList>
    </citation>
    <scope>NUCLEOTIDE SEQUENCE</scope>
</reference>
<dbReference type="GO" id="GO:0004930">
    <property type="term" value="F:G protein-coupled receptor activity"/>
    <property type="evidence" value="ECO:0007669"/>
    <property type="project" value="InterPro"/>
</dbReference>
<organism evidence="9 10">
    <name type="scientific">Diatraea saccharalis</name>
    <name type="common">sugarcane borer</name>
    <dbReference type="NCBI Taxonomy" id="40085"/>
    <lineage>
        <taxon>Eukaryota</taxon>
        <taxon>Metazoa</taxon>
        <taxon>Ecdysozoa</taxon>
        <taxon>Arthropoda</taxon>
        <taxon>Hexapoda</taxon>
        <taxon>Insecta</taxon>
        <taxon>Pterygota</taxon>
        <taxon>Neoptera</taxon>
        <taxon>Endopterygota</taxon>
        <taxon>Lepidoptera</taxon>
        <taxon>Glossata</taxon>
        <taxon>Ditrysia</taxon>
        <taxon>Pyraloidea</taxon>
        <taxon>Crambidae</taxon>
        <taxon>Crambinae</taxon>
        <taxon>Diatraea</taxon>
    </lineage>
</organism>
<name>A0A9N9WEX3_9NEOP</name>
<keyword evidence="5" id="KW-0675">Receptor</keyword>
<evidence type="ECO:0000259" key="8">
    <source>
        <dbReference type="Pfam" id="PF01094"/>
    </source>
</evidence>
<accession>A0A9N9WEX3</accession>
<reference evidence="9" key="2">
    <citation type="submission" date="2022-10" db="EMBL/GenBank/DDBJ databases">
        <authorList>
            <consortium name="ENA_rothamsted_submissions"/>
            <consortium name="culmorum"/>
            <person name="King R."/>
        </authorList>
    </citation>
    <scope>NUCLEOTIDE SEQUENCE</scope>
</reference>
<dbReference type="Gene3D" id="3.40.50.2300">
    <property type="match status" value="1"/>
</dbReference>
<dbReference type="Proteomes" id="UP001153714">
    <property type="component" value="Chromosome 18"/>
</dbReference>
<keyword evidence="3" id="KW-1133">Transmembrane helix</keyword>
<feature type="signal peptide" evidence="7">
    <location>
        <begin position="1"/>
        <end position="26"/>
    </location>
</feature>
<dbReference type="OrthoDB" id="425344at2759"/>
<feature type="domain" description="Receptor ligand binding region" evidence="8">
    <location>
        <begin position="72"/>
        <end position="187"/>
    </location>
</feature>
<evidence type="ECO:0000256" key="2">
    <source>
        <dbReference type="ARBA" id="ARBA00022692"/>
    </source>
</evidence>
<evidence type="ECO:0000256" key="6">
    <source>
        <dbReference type="ARBA" id="ARBA00023180"/>
    </source>
</evidence>
<protein>
    <recommendedName>
        <fullName evidence="8">Receptor ligand binding region domain-containing protein</fullName>
    </recommendedName>
</protein>
<dbReference type="InterPro" id="IPR001828">
    <property type="entry name" value="ANF_lig-bd_rcpt"/>
</dbReference>
<keyword evidence="7" id="KW-0732">Signal</keyword>
<proteinExistence type="predicted"/>